<keyword evidence="5" id="KW-0479">Metal-binding</keyword>
<keyword evidence="10" id="KW-1185">Reference proteome</keyword>
<evidence type="ECO:0000256" key="3">
    <source>
        <dbReference type="ARBA" id="ARBA00006958"/>
    </source>
</evidence>
<protein>
    <recommendedName>
        <fullName evidence="8">DDE Tnp4 domain-containing protein</fullName>
    </recommendedName>
</protein>
<dbReference type="GO" id="GO:0004518">
    <property type="term" value="F:nuclease activity"/>
    <property type="evidence" value="ECO:0007669"/>
    <property type="project" value="UniProtKB-KW"/>
</dbReference>
<evidence type="ECO:0000256" key="6">
    <source>
        <dbReference type="ARBA" id="ARBA00022801"/>
    </source>
</evidence>
<dbReference type="PANTHER" id="PTHR22930">
    <property type="match status" value="1"/>
</dbReference>
<accession>A0AAN7SD98</accession>
<organism evidence="9 10">
    <name type="scientific">Aquatica leii</name>
    <dbReference type="NCBI Taxonomy" id="1421715"/>
    <lineage>
        <taxon>Eukaryota</taxon>
        <taxon>Metazoa</taxon>
        <taxon>Ecdysozoa</taxon>
        <taxon>Arthropoda</taxon>
        <taxon>Hexapoda</taxon>
        <taxon>Insecta</taxon>
        <taxon>Pterygota</taxon>
        <taxon>Neoptera</taxon>
        <taxon>Endopterygota</taxon>
        <taxon>Coleoptera</taxon>
        <taxon>Polyphaga</taxon>
        <taxon>Elateriformia</taxon>
        <taxon>Elateroidea</taxon>
        <taxon>Lampyridae</taxon>
        <taxon>Luciolinae</taxon>
        <taxon>Aquatica</taxon>
    </lineage>
</organism>
<dbReference type="AlphaFoldDB" id="A0AAN7SD98"/>
<evidence type="ECO:0000256" key="4">
    <source>
        <dbReference type="ARBA" id="ARBA00022722"/>
    </source>
</evidence>
<evidence type="ECO:0000313" key="9">
    <source>
        <dbReference type="EMBL" id="KAK4875957.1"/>
    </source>
</evidence>
<comment type="caution">
    <text evidence="9">The sequence shown here is derived from an EMBL/GenBank/DDBJ whole genome shotgun (WGS) entry which is preliminary data.</text>
</comment>
<dbReference type="InterPro" id="IPR027806">
    <property type="entry name" value="HARBI1_dom"/>
</dbReference>
<evidence type="ECO:0000256" key="1">
    <source>
        <dbReference type="ARBA" id="ARBA00001968"/>
    </source>
</evidence>
<dbReference type="EMBL" id="JARPUR010000005">
    <property type="protein sequence ID" value="KAK4875957.1"/>
    <property type="molecule type" value="Genomic_DNA"/>
</dbReference>
<evidence type="ECO:0000259" key="8">
    <source>
        <dbReference type="Pfam" id="PF13359"/>
    </source>
</evidence>
<feature type="domain" description="DDE Tnp4" evidence="8">
    <location>
        <begin position="2"/>
        <end position="166"/>
    </location>
</feature>
<dbReference type="InterPro" id="IPR045249">
    <property type="entry name" value="HARBI1-like"/>
</dbReference>
<evidence type="ECO:0000256" key="7">
    <source>
        <dbReference type="ARBA" id="ARBA00023242"/>
    </source>
</evidence>
<dbReference type="Proteomes" id="UP001353858">
    <property type="component" value="Unassembled WGS sequence"/>
</dbReference>
<evidence type="ECO:0000256" key="5">
    <source>
        <dbReference type="ARBA" id="ARBA00022723"/>
    </source>
</evidence>
<dbReference type="GO" id="GO:0046872">
    <property type="term" value="F:metal ion binding"/>
    <property type="evidence" value="ECO:0007669"/>
    <property type="project" value="UniProtKB-KW"/>
</dbReference>
<reference evidence="10" key="1">
    <citation type="submission" date="2023-01" db="EMBL/GenBank/DDBJ databases">
        <title>Key to firefly adult light organ development and bioluminescence: homeobox transcription factors regulate luciferase expression and transportation to peroxisome.</title>
        <authorList>
            <person name="Fu X."/>
        </authorList>
    </citation>
    <scope>NUCLEOTIDE SEQUENCE [LARGE SCALE GENOMIC DNA]</scope>
</reference>
<dbReference type="GO" id="GO:0016787">
    <property type="term" value="F:hydrolase activity"/>
    <property type="evidence" value="ECO:0007669"/>
    <property type="project" value="UniProtKB-KW"/>
</dbReference>
<name>A0AAN7SD98_9COLE</name>
<gene>
    <name evidence="9" type="ORF">RN001_012379</name>
</gene>
<dbReference type="PANTHER" id="PTHR22930:SF269">
    <property type="entry name" value="NUCLEASE HARBI1-LIKE PROTEIN"/>
    <property type="match status" value="1"/>
</dbReference>
<comment type="cofactor">
    <cofactor evidence="1">
        <name>a divalent metal cation</name>
        <dbReference type="ChEBI" id="CHEBI:60240"/>
    </cofactor>
</comment>
<keyword evidence="7" id="KW-0539">Nucleus</keyword>
<comment type="subcellular location">
    <subcellularLocation>
        <location evidence="2">Nucleus</location>
    </subcellularLocation>
</comment>
<dbReference type="Pfam" id="PF13359">
    <property type="entry name" value="DDE_Tnp_4"/>
    <property type="match status" value="1"/>
</dbReference>
<evidence type="ECO:0000313" key="10">
    <source>
        <dbReference type="Proteomes" id="UP001353858"/>
    </source>
</evidence>
<sequence length="229" mass="26131">MYGKHVVLQAPVGSGSEYFNYKSFFSIVLFALVDANYNFVFADVGCQGRISDGGVFKNSLLWKKIESNTLAFPEPAVLPGRQKIIPFVMLADDAFALHEHVLKPYAGMHNKGSLERIFNYRLSRARRVVENAFGIVSVVFRVLRKPMLLEPPKATVVVLIALCLHNFIRKSNISRNIYTPKGTLDYEENNQVIEGSWRREESANESFHPLRRVLRKSAKRPPFLLKLLY</sequence>
<comment type="similarity">
    <text evidence="3">Belongs to the HARBI1 family.</text>
</comment>
<evidence type="ECO:0000256" key="2">
    <source>
        <dbReference type="ARBA" id="ARBA00004123"/>
    </source>
</evidence>
<dbReference type="GO" id="GO:0005634">
    <property type="term" value="C:nucleus"/>
    <property type="evidence" value="ECO:0007669"/>
    <property type="project" value="UniProtKB-SubCell"/>
</dbReference>
<proteinExistence type="inferred from homology"/>
<keyword evidence="6" id="KW-0378">Hydrolase</keyword>
<keyword evidence="4" id="KW-0540">Nuclease</keyword>